<evidence type="ECO:0000256" key="4">
    <source>
        <dbReference type="ARBA" id="ARBA00023180"/>
    </source>
</evidence>
<organism evidence="12 13">
    <name type="scientific">Apolygus lucorum</name>
    <name type="common">Small green plant bug</name>
    <name type="synonym">Lygocoris lucorum</name>
    <dbReference type="NCBI Taxonomy" id="248454"/>
    <lineage>
        <taxon>Eukaryota</taxon>
        <taxon>Metazoa</taxon>
        <taxon>Ecdysozoa</taxon>
        <taxon>Arthropoda</taxon>
        <taxon>Hexapoda</taxon>
        <taxon>Insecta</taxon>
        <taxon>Pterygota</taxon>
        <taxon>Neoptera</taxon>
        <taxon>Paraneoptera</taxon>
        <taxon>Hemiptera</taxon>
        <taxon>Heteroptera</taxon>
        <taxon>Panheteroptera</taxon>
        <taxon>Cimicomorpha</taxon>
        <taxon>Miridae</taxon>
        <taxon>Mirini</taxon>
        <taxon>Apolygus</taxon>
    </lineage>
</organism>
<feature type="repeat" description="CSPG" evidence="6">
    <location>
        <begin position="618"/>
        <end position="715"/>
    </location>
</feature>
<dbReference type="InterPro" id="IPR013320">
    <property type="entry name" value="ConA-like_dom_sf"/>
</dbReference>
<dbReference type="InterPro" id="IPR051561">
    <property type="entry name" value="FRAS1_ECM"/>
</dbReference>
<feature type="compositionally biased region" description="Basic and acidic residues" evidence="7">
    <location>
        <begin position="1723"/>
        <end position="1733"/>
    </location>
</feature>
<dbReference type="PROSITE" id="PS50026">
    <property type="entry name" value="EGF_3"/>
    <property type="match status" value="1"/>
</dbReference>
<evidence type="ECO:0000256" key="8">
    <source>
        <dbReference type="SAM" id="Phobius"/>
    </source>
</evidence>
<keyword evidence="13" id="KW-1185">Reference proteome</keyword>
<gene>
    <name evidence="12" type="ORF">GE061_001165</name>
</gene>
<dbReference type="SMART" id="SM00282">
    <property type="entry name" value="LamG"/>
    <property type="match status" value="2"/>
</dbReference>
<dbReference type="PROSITE" id="PS51854">
    <property type="entry name" value="CSPG"/>
    <property type="match status" value="6"/>
</dbReference>
<feature type="transmembrane region" description="Helical" evidence="8">
    <location>
        <begin position="1694"/>
        <end position="1716"/>
    </location>
</feature>
<feature type="repeat" description="CSPG" evidence="6">
    <location>
        <begin position="430"/>
        <end position="528"/>
    </location>
</feature>
<keyword evidence="4" id="KW-0325">Glycoprotein</keyword>
<evidence type="ECO:0000256" key="7">
    <source>
        <dbReference type="SAM" id="MobiDB-lite"/>
    </source>
</evidence>
<accession>A0A8S9YCG7</accession>
<dbReference type="OrthoDB" id="430044at2759"/>
<comment type="caution">
    <text evidence="5">Lacks conserved residue(s) required for the propagation of feature annotation.</text>
</comment>
<evidence type="ECO:0000256" key="5">
    <source>
        <dbReference type="PROSITE-ProRule" id="PRU00076"/>
    </source>
</evidence>
<reference evidence="12" key="1">
    <citation type="journal article" date="2021" name="Mol. Ecol. Resour.">
        <title>Apolygus lucorum genome provides insights into omnivorousness and mesophyll feeding.</title>
        <authorList>
            <person name="Liu Y."/>
            <person name="Liu H."/>
            <person name="Wang H."/>
            <person name="Huang T."/>
            <person name="Liu B."/>
            <person name="Yang B."/>
            <person name="Yin L."/>
            <person name="Li B."/>
            <person name="Zhang Y."/>
            <person name="Zhang S."/>
            <person name="Jiang F."/>
            <person name="Zhang X."/>
            <person name="Ren Y."/>
            <person name="Wang B."/>
            <person name="Wang S."/>
            <person name="Lu Y."/>
            <person name="Wu K."/>
            <person name="Fan W."/>
            <person name="Wang G."/>
        </authorList>
    </citation>
    <scope>NUCLEOTIDE SEQUENCE</scope>
    <source>
        <strain evidence="12">12Hb</strain>
    </source>
</reference>
<feature type="region of interest" description="Disordered" evidence="7">
    <location>
        <begin position="1723"/>
        <end position="1746"/>
    </location>
</feature>
<keyword evidence="1 9" id="KW-0732">Signal</keyword>
<dbReference type="InterPro" id="IPR039005">
    <property type="entry name" value="CSPG_rpt"/>
</dbReference>
<feature type="domain" description="Laminin G" evidence="10">
    <location>
        <begin position="19"/>
        <end position="193"/>
    </location>
</feature>
<name>A0A8S9YCG7_APOLU</name>
<evidence type="ECO:0000256" key="6">
    <source>
        <dbReference type="PROSITE-ProRule" id="PRU01201"/>
    </source>
</evidence>
<dbReference type="GO" id="GO:0009653">
    <property type="term" value="P:anatomical structure morphogenesis"/>
    <property type="evidence" value="ECO:0007669"/>
    <property type="project" value="TreeGrafter"/>
</dbReference>
<dbReference type="PANTHER" id="PTHR45739">
    <property type="entry name" value="MATRIX PROTEIN, PUTATIVE-RELATED"/>
    <property type="match status" value="1"/>
</dbReference>
<keyword evidence="2" id="KW-0677">Repeat</keyword>
<evidence type="ECO:0000313" key="13">
    <source>
        <dbReference type="Proteomes" id="UP000466442"/>
    </source>
</evidence>
<keyword evidence="8" id="KW-0472">Membrane</keyword>
<dbReference type="Proteomes" id="UP000466442">
    <property type="component" value="Linkage Group LG1"/>
</dbReference>
<dbReference type="PROSITE" id="PS50025">
    <property type="entry name" value="LAM_G_DOMAIN"/>
    <property type="match status" value="2"/>
</dbReference>
<keyword evidence="8" id="KW-0812">Transmembrane</keyword>
<keyword evidence="8" id="KW-1133">Transmembrane helix</keyword>
<comment type="caution">
    <text evidence="12">The sequence shown here is derived from an EMBL/GenBank/DDBJ whole genome shotgun (WGS) entry which is preliminary data.</text>
</comment>
<dbReference type="InterPro" id="IPR001791">
    <property type="entry name" value="Laminin_G"/>
</dbReference>
<feature type="domain" description="Laminin G" evidence="10">
    <location>
        <begin position="194"/>
        <end position="379"/>
    </location>
</feature>
<evidence type="ECO:0000313" key="12">
    <source>
        <dbReference type="EMBL" id="KAF6216815.1"/>
    </source>
</evidence>
<feature type="repeat" description="CSPG" evidence="6">
    <location>
        <begin position="1188"/>
        <end position="1288"/>
    </location>
</feature>
<feature type="repeat" description="CSPG" evidence="6">
    <location>
        <begin position="1526"/>
        <end position="1618"/>
    </location>
</feature>
<evidence type="ECO:0000259" key="10">
    <source>
        <dbReference type="PROSITE" id="PS50025"/>
    </source>
</evidence>
<feature type="repeat" description="CSPG" evidence="6">
    <location>
        <begin position="1076"/>
        <end position="1166"/>
    </location>
</feature>
<evidence type="ECO:0000256" key="9">
    <source>
        <dbReference type="SAM" id="SignalP"/>
    </source>
</evidence>
<evidence type="ECO:0000256" key="3">
    <source>
        <dbReference type="ARBA" id="ARBA00023157"/>
    </source>
</evidence>
<protein>
    <recommendedName>
        <fullName evidence="14">Laminin G domain-containing protein</fullName>
    </recommendedName>
</protein>
<sequence>MISIFYALIVLSCGVLVNSETASFYGASYISVPLLEAKNSTDIEFKIFTKRSDTLLLFAAGDIDYCLIKLTAGRLKVHINLGSGESIVSSPHGLKLDDLNWHSISFSRRDAEVTLTIDQIHVTREKLPGKFFTLNINYGLFIGGQGEFSELFLGHGDWLRGCISDLVYNGVSPLTLARKRLDQANAHDISWNCAAEFRASSSTEISFVDDGSFMSLPVSIPRTGDRWELEIKTVSTDGVVFYTTGGGENSDFVGVELIGGRVHVILDKGGGPAEVISDLKISDGVWHHITIIFNPNMAQLIVDNKSTKQKLTLSATKFFDLGVVVYVGGIVLNRRARALGQGLKTADTSLKGCIKNIRISMQDVGFPSAKITQGLLATCIWSYPCNDEPCKHGATCVPRGISSFLCLCDEDDCARKDFHHSYTVYSKTMQLELLELTPFTIFEGQNIILTSSQINVVLDYAKFGIRDSGVLFSTVPSQLPKHGRLAVEMWEKSGSLQTFTLLDLIRDKVRYVHDGSESTSDSLSLDLELSPGANFVLPSYLQGQHRFKIYINVTAVNDPPSLIISSSKTLHLAMFWHALTSLNSDGPPNETQKISLQVSDGQLTSQPASLRVSVIPLNIEVLNNTGAILPRQSSVLITNHNLSLSSNADDPSLEFWFKIKEDCEFGVIEVNSNTEGNETWRTVDQFSYNDVLLGLVRYRHNVGNPVHDKFKFIISVNGITHETPYEFRITFIKLVIVREDPKPIHLEGVKEITITSEDASYHTSPIAVSSRDIVFTIKLLPRFGNIYYESKRLILNDNFTQEDVDFEKIKYRMLRTAYVAIADSFEYDVTAIHCQDKVRHSINMNYRPPKNLPFHVHSVINVIKVMEGGTTPIHSADLNIKVESIKSLVYEVFEGPHHGMLSLVDLMQNVTQNRVVHFTPSQIKAGRLMYSHDGTESDHDSIRFMAISNAEDDFMTVGRLGVNVTLINDNAPVRKVSSVFRIVKGGQRLLTTHHLKFSDADSDFNPNDLVYAVKNGSGIFSSVTHLKLQQFTQGDLEQEKVTIVEKSLSINPIMLTVSDGTHTTDFHLDVRPSPPYVELTNNSHLVVSQGGQAVITTANLYSDTNIDVRLQDIRYIVTSVPSHGELLVSGDSEVQEFKQGLLENGSVVYKHLSSSLAQDRLQLKIGVQETFTLGSLAIRVFPPIYWEPLLVSSNSTIFVEEYTSVIIKSEHILVNQPGIPPSDITFLVVQGPLYGYLEIDGSEDEKVGEFEEKGGVGAFDQATINSGKLYYVQSATNESSDNFTVDVTNGVSWLRTLLVKIVVIPSKFYLPNVDLMVNEGGSVKLPDYLYVSATPHFSDKIIDYQVYQQPSCGTIIMFPNNRPVTKWSVHQIKNSVLKYIHDGSESYEDNFSIIARTKDKESEPSLIHITVIPENDMLPILVNKSSITIWQGGSEIVSNKVLAAVDVDTGPSNLTYMIVSASGGHVAYSNQLKMSISRFSQEEINDNAISFVHDGGLEPFTMDVMIVDGKNKIGPITYTAKLAVPSIVLEINTGMKMFPLLRKAITSKMLFCSSSDDREITYTITKPPMLGQLVVSGSSVEPAPNFTQSDIVHSRLFYQHTTPFKELSLVDSFTFDVTADFVEPSNNNVFQIEVAVNYAGFEKLFDLSSASLSVKEGGEVNIIINKTAILDFFESSLGFSTPALELSLLVPPQNGQLCVTLVTGVIALALLIVGFIKCGSKHTSYDDSVKSDLPDPLPRPPDDLMPSSPHIAISSAQILSPHVNSNGVNNSSTNSSEHELNSRYPYGEEDWNSYSESVLPTKGNPMLRKNQYWV</sequence>
<evidence type="ECO:0000256" key="2">
    <source>
        <dbReference type="ARBA" id="ARBA00022737"/>
    </source>
</evidence>
<feature type="signal peptide" evidence="9">
    <location>
        <begin position="1"/>
        <end position="19"/>
    </location>
</feature>
<keyword evidence="3" id="KW-1015">Disulfide bond</keyword>
<feature type="domain" description="EGF-like" evidence="11">
    <location>
        <begin position="381"/>
        <end position="414"/>
    </location>
</feature>
<evidence type="ECO:0000259" key="11">
    <source>
        <dbReference type="PROSITE" id="PS50026"/>
    </source>
</evidence>
<dbReference type="Pfam" id="PF02210">
    <property type="entry name" value="Laminin_G_2"/>
    <property type="match status" value="2"/>
</dbReference>
<proteinExistence type="predicted"/>
<dbReference type="PANTHER" id="PTHR45739:SF12">
    <property type="entry name" value="CHONDROITIN SULFATE PROTEOGLYCAN 4-LIKE ISOFORM X2"/>
    <property type="match status" value="1"/>
</dbReference>
<dbReference type="SUPFAM" id="SSF49899">
    <property type="entry name" value="Concanavalin A-like lectins/glucanases"/>
    <property type="match status" value="2"/>
</dbReference>
<dbReference type="InterPro" id="IPR000742">
    <property type="entry name" value="EGF"/>
</dbReference>
<feature type="repeat" description="CSPG" evidence="6">
    <location>
        <begin position="1418"/>
        <end position="1510"/>
    </location>
</feature>
<evidence type="ECO:0000256" key="1">
    <source>
        <dbReference type="ARBA" id="ARBA00022729"/>
    </source>
</evidence>
<dbReference type="Gene3D" id="2.60.120.200">
    <property type="match status" value="2"/>
</dbReference>
<keyword evidence="5" id="KW-0245">EGF-like domain</keyword>
<dbReference type="EMBL" id="WIXP02000001">
    <property type="protein sequence ID" value="KAF6216815.1"/>
    <property type="molecule type" value="Genomic_DNA"/>
</dbReference>
<dbReference type="Pfam" id="PF16184">
    <property type="entry name" value="Cadherin_3"/>
    <property type="match status" value="9"/>
</dbReference>
<evidence type="ECO:0008006" key="14">
    <source>
        <dbReference type="Google" id="ProtNLM"/>
    </source>
</evidence>
<feature type="chain" id="PRO_5035823010" description="Laminin G domain-containing protein" evidence="9">
    <location>
        <begin position="20"/>
        <end position="1814"/>
    </location>
</feature>
<dbReference type="CDD" id="cd00110">
    <property type="entry name" value="LamG"/>
    <property type="match status" value="2"/>
</dbReference>